<evidence type="ECO:0000256" key="3">
    <source>
        <dbReference type="SAM" id="SignalP"/>
    </source>
</evidence>
<feature type="domain" description="Glucose-methanol-choline oxidoreductase N-terminal" evidence="4">
    <location>
        <begin position="319"/>
        <end position="333"/>
    </location>
</feature>
<dbReference type="PROSITE" id="PS00624">
    <property type="entry name" value="GMC_OXRED_2"/>
    <property type="match status" value="1"/>
</dbReference>
<keyword evidence="2" id="KW-0285">Flavoprotein</keyword>
<dbReference type="Pfam" id="PF05199">
    <property type="entry name" value="GMC_oxred_C"/>
    <property type="match status" value="1"/>
</dbReference>
<dbReference type="GO" id="GO:0016614">
    <property type="term" value="F:oxidoreductase activity, acting on CH-OH group of donors"/>
    <property type="evidence" value="ECO:0007669"/>
    <property type="project" value="InterPro"/>
</dbReference>
<dbReference type="PANTHER" id="PTHR11552:SF158">
    <property type="entry name" value="GH23626P-RELATED"/>
    <property type="match status" value="1"/>
</dbReference>
<comment type="similarity">
    <text evidence="1">Belongs to the GMC oxidoreductase family.</text>
</comment>
<protein>
    <recommendedName>
        <fullName evidence="4">Glucose-methanol-choline oxidoreductase N-terminal domain-containing protein</fullName>
    </recommendedName>
</protein>
<accession>A0AAW1TSI6</accession>
<dbReference type="InterPro" id="IPR036188">
    <property type="entry name" value="FAD/NAD-bd_sf"/>
</dbReference>
<evidence type="ECO:0000259" key="4">
    <source>
        <dbReference type="PROSITE" id="PS00624"/>
    </source>
</evidence>
<evidence type="ECO:0000256" key="2">
    <source>
        <dbReference type="PIRSR" id="PIRSR000137-2"/>
    </source>
</evidence>
<keyword evidence="2" id="KW-0274">FAD</keyword>
<dbReference type="Gene3D" id="3.30.560.10">
    <property type="entry name" value="Glucose Oxidase, domain 3"/>
    <property type="match status" value="1"/>
</dbReference>
<keyword evidence="6" id="KW-1185">Reference proteome</keyword>
<dbReference type="InterPro" id="IPR000172">
    <property type="entry name" value="GMC_OxRdtase_N"/>
</dbReference>
<feature type="binding site" evidence="2">
    <location>
        <begin position="75"/>
        <end position="76"/>
    </location>
    <ligand>
        <name>FAD</name>
        <dbReference type="ChEBI" id="CHEBI:57692"/>
    </ligand>
</feature>
<evidence type="ECO:0000256" key="1">
    <source>
        <dbReference type="ARBA" id="ARBA00010790"/>
    </source>
</evidence>
<comment type="caution">
    <text evidence="5">The sequence shown here is derived from an EMBL/GenBank/DDBJ whole genome shotgun (WGS) entry which is preliminary data.</text>
</comment>
<feature type="signal peptide" evidence="3">
    <location>
        <begin position="1"/>
        <end position="16"/>
    </location>
</feature>
<dbReference type="PANTHER" id="PTHR11552">
    <property type="entry name" value="GLUCOSE-METHANOL-CHOLINE GMC OXIDOREDUCTASE"/>
    <property type="match status" value="1"/>
</dbReference>
<reference evidence="5 6" key="1">
    <citation type="submission" date="2023-03" db="EMBL/GenBank/DDBJ databases">
        <title>Genome insight into feeding habits of ladybird beetles.</title>
        <authorList>
            <person name="Li H.-S."/>
            <person name="Huang Y.-H."/>
            <person name="Pang H."/>
        </authorList>
    </citation>
    <scope>NUCLEOTIDE SEQUENCE [LARGE SCALE GENOMIC DNA]</scope>
    <source>
        <strain evidence="5">SYSU_2023b</strain>
        <tissue evidence="5">Whole body</tissue>
    </source>
</reference>
<proteinExistence type="inferred from homology"/>
<sequence>MFYKILLCLFFVYVCGKGENLDLKIDYYEALIKKGVQDAATYKIRIDNSDFFANVTDSKINDYGDFDFVIVGAGTTGCVLVNRLSEIENWNILVLEAGKEEDDLSQIPGIHTLSSNFFRNWGYISTPQKNGCLGMVNNQCLVTRGLSVGGSSAISGLIYSRGTKYDFDRWASQGNSGWSFDEVLPYFKKAENFRNIVSDDDKGFAGPINVEYSNPSSNLLKAFVNGMKHLGYDKTDYNSATNNIGINRIQYNTNRGERVSGGNSYLKQARNRHNVKVVTGALVSKILIDNANVVRGVRFIKNGEVHKVTAKKEVILSAGAVNTPHLLMLSGIGPKLMLKKHEIKLVENLPVGEVLKDHLGYLSLYIRTNYTQNTPPLRDILNQYFQGQGYLTKSLNSESIGYISTNNHTRNPNIEFIFVPPTGTKIGLYSSRRFNKEMTDSVSRKVNIFTDISIAVTLLHPKSTGRIFLKSNNPEDFPEIDIGIFNEESDVEEIYQGIKIILKLLDTEPFKKLNASIYSVPKPCESYEFNSKSFWYCSIKHISFAAHQMTSTTKMGTRYDSEAVVDRHLKVHGMKRLRIADCGVIPTTLSGQLNAVAYMIGEKASDIIKEEYLDASCIKNQ</sequence>
<evidence type="ECO:0000313" key="6">
    <source>
        <dbReference type="Proteomes" id="UP001431783"/>
    </source>
</evidence>
<evidence type="ECO:0000313" key="5">
    <source>
        <dbReference type="EMBL" id="KAK9871037.1"/>
    </source>
</evidence>
<feature type="chain" id="PRO_5043418884" description="Glucose-methanol-choline oxidoreductase N-terminal domain-containing protein" evidence="3">
    <location>
        <begin position="17"/>
        <end position="621"/>
    </location>
</feature>
<dbReference type="SUPFAM" id="SSF51905">
    <property type="entry name" value="FAD/NAD(P)-binding domain"/>
    <property type="match status" value="1"/>
</dbReference>
<feature type="binding site" evidence="2">
    <location>
        <position position="283"/>
    </location>
    <ligand>
        <name>FAD</name>
        <dbReference type="ChEBI" id="CHEBI:57692"/>
    </ligand>
</feature>
<gene>
    <name evidence="5" type="ORF">WA026_009995</name>
</gene>
<dbReference type="EMBL" id="JARQZJ010000004">
    <property type="protein sequence ID" value="KAK9871037.1"/>
    <property type="molecule type" value="Genomic_DNA"/>
</dbReference>
<dbReference type="PIRSF" id="PIRSF000137">
    <property type="entry name" value="Alcohol_oxidase"/>
    <property type="match status" value="1"/>
</dbReference>
<dbReference type="GO" id="GO:0050660">
    <property type="term" value="F:flavin adenine dinucleotide binding"/>
    <property type="evidence" value="ECO:0007669"/>
    <property type="project" value="InterPro"/>
</dbReference>
<dbReference type="SUPFAM" id="SSF54373">
    <property type="entry name" value="FAD-linked reductases, C-terminal domain"/>
    <property type="match status" value="1"/>
</dbReference>
<name>A0AAW1TSI6_9CUCU</name>
<dbReference type="AlphaFoldDB" id="A0AAW1TSI6"/>
<comment type="cofactor">
    <cofactor evidence="2">
        <name>FAD</name>
        <dbReference type="ChEBI" id="CHEBI:57692"/>
    </cofactor>
</comment>
<organism evidence="5 6">
    <name type="scientific">Henosepilachna vigintioctopunctata</name>
    <dbReference type="NCBI Taxonomy" id="420089"/>
    <lineage>
        <taxon>Eukaryota</taxon>
        <taxon>Metazoa</taxon>
        <taxon>Ecdysozoa</taxon>
        <taxon>Arthropoda</taxon>
        <taxon>Hexapoda</taxon>
        <taxon>Insecta</taxon>
        <taxon>Pterygota</taxon>
        <taxon>Neoptera</taxon>
        <taxon>Endopterygota</taxon>
        <taxon>Coleoptera</taxon>
        <taxon>Polyphaga</taxon>
        <taxon>Cucujiformia</taxon>
        <taxon>Coccinelloidea</taxon>
        <taxon>Coccinellidae</taxon>
        <taxon>Epilachninae</taxon>
        <taxon>Epilachnini</taxon>
        <taxon>Henosepilachna</taxon>
    </lineage>
</organism>
<dbReference type="InterPro" id="IPR012132">
    <property type="entry name" value="GMC_OxRdtase"/>
</dbReference>
<keyword evidence="3" id="KW-0732">Signal</keyword>
<dbReference type="InterPro" id="IPR007867">
    <property type="entry name" value="GMC_OxRtase_C"/>
</dbReference>
<dbReference type="Proteomes" id="UP001431783">
    <property type="component" value="Unassembled WGS sequence"/>
</dbReference>
<dbReference type="Pfam" id="PF00732">
    <property type="entry name" value="GMC_oxred_N"/>
    <property type="match status" value="1"/>
</dbReference>
<dbReference type="Gene3D" id="3.50.50.60">
    <property type="entry name" value="FAD/NAD(P)-binding domain"/>
    <property type="match status" value="1"/>
</dbReference>